<keyword evidence="4" id="KW-1185">Reference proteome</keyword>
<keyword evidence="1" id="KW-0175">Coiled coil</keyword>
<dbReference type="GO" id="GO:0005813">
    <property type="term" value="C:centrosome"/>
    <property type="evidence" value="ECO:0007669"/>
    <property type="project" value="TreeGrafter"/>
</dbReference>
<proteinExistence type="predicted"/>
<dbReference type="EMBL" id="JAERUA010000025">
    <property type="protein sequence ID" value="KAI1882218.1"/>
    <property type="molecule type" value="Genomic_DNA"/>
</dbReference>
<feature type="region of interest" description="Disordered" evidence="2">
    <location>
        <begin position="1"/>
        <end position="24"/>
    </location>
</feature>
<organism evidence="3 4">
    <name type="scientific">Albula goreensis</name>
    <dbReference type="NCBI Taxonomy" id="1534307"/>
    <lineage>
        <taxon>Eukaryota</taxon>
        <taxon>Metazoa</taxon>
        <taxon>Chordata</taxon>
        <taxon>Craniata</taxon>
        <taxon>Vertebrata</taxon>
        <taxon>Euteleostomi</taxon>
        <taxon>Actinopterygii</taxon>
        <taxon>Neopterygii</taxon>
        <taxon>Teleostei</taxon>
        <taxon>Albuliformes</taxon>
        <taxon>Albulidae</taxon>
        <taxon>Albula</taxon>
    </lineage>
</organism>
<accession>A0A8T3CHH2</accession>
<dbReference type="InterPro" id="IPR051147">
    <property type="entry name" value="CFAP_domain-containing"/>
</dbReference>
<sequence>MMFKFFSSKKSGQDTCPKVELSDSDEEPEIFFTDPMDVMTALDELMEEDLFHIQDFQDTEEDMTRIHKVLQQTKTETTTLMQEGNENIETLKANIKTAEEIASDLELKSRLFSYGEYSVNQDKMIKSLHEKVKKVYEKCVDDVDTSTLSMLTSMEHKVEEIMQLIEELPPGMFDAIERTRETERRQKMLLEKQILERQMRMERQKRAAIRAAADIKRITTRKLVYRSQPPKLKKKDSSRQLSMVTKEQLEAEYYFS</sequence>
<evidence type="ECO:0000256" key="1">
    <source>
        <dbReference type="SAM" id="Coils"/>
    </source>
</evidence>
<comment type="caution">
    <text evidence="3">The sequence shown here is derived from an EMBL/GenBank/DDBJ whole genome shotgun (WGS) entry which is preliminary data.</text>
</comment>
<dbReference type="PANTHER" id="PTHR21683">
    <property type="entry name" value="COILED-COIL DOMAIN-CONTAINING PROTEIN 42 LIKE-2-LIKE-RELATED"/>
    <property type="match status" value="1"/>
</dbReference>
<dbReference type="PANTHER" id="PTHR21683:SF7">
    <property type="entry name" value="COILED-COIL DOMAIN-CONTAINING PROTEIN 38"/>
    <property type="match status" value="1"/>
</dbReference>
<evidence type="ECO:0000313" key="3">
    <source>
        <dbReference type="EMBL" id="KAI1882218.1"/>
    </source>
</evidence>
<reference evidence="3" key="1">
    <citation type="submission" date="2021-01" db="EMBL/GenBank/DDBJ databases">
        <authorList>
            <person name="Zahm M."/>
            <person name="Roques C."/>
            <person name="Cabau C."/>
            <person name="Klopp C."/>
            <person name="Donnadieu C."/>
            <person name="Jouanno E."/>
            <person name="Lampietro C."/>
            <person name="Louis A."/>
            <person name="Herpin A."/>
            <person name="Echchiki A."/>
            <person name="Berthelot C."/>
            <person name="Parey E."/>
            <person name="Roest-Crollius H."/>
            <person name="Braasch I."/>
            <person name="Postlethwait J."/>
            <person name="Bobe J."/>
            <person name="Montfort J."/>
            <person name="Bouchez O."/>
            <person name="Begum T."/>
            <person name="Mejri S."/>
            <person name="Adams A."/>
            <person name="Chen W.-J."/>
            <person name="Guiguen Y."/>
        </authorList>
    </citation>
    <scope>NUCLEOTIDE SEQUENCE</scope>
    <source>
        <tissue evidence="3">Blood</tissue>
    </source>
</reference>
<evidence type="ECO:0000256" key="2">
    <source>
        <dbReference type="SAM" id="MobiDB-lite"/>
    </source>
</evidence>
<evidence type="ECO:0000313" key="4">
    <source>
        <dbReference type="Proteomes" id="UP000829720"/>
    </source>
</evidence>
<dbReference type="Proteomes" id="UP000829720">
    <property type="component" value="Unassembled WGS sequence"/>
</dbReference>
<feature type="coiled-coil region" evidence="1">
    <location>
        <begin position="81"/>
        <end position="108"/>
    </location>
</feature>
<dbReference type="OrthoDB" id="10264063at2759"/>
<protein>
    <submittedName>
        <fullName evidence="3">Uncharacterized protein</fullName>
    </submittedName>
</protein>
<name>A0A8T3CHH2_9TELE</name>
<gene>
    <name evidence="3" type="ORF">AGOR_G00248420</name>
</gene>
<dbReference type="AlphaFoldDB" id="A0A8T3CHH2"/>